<dbReference type="KEGG" id="nnu:104590504"/>
<dbReference type="AlphaFoldDB" id="A0A1U7ZIG3"/>
<sequence length="194" mass="22221">MLIKQKQRESLQSYIDRFKKEELEVHDLDPMVSMHAAINGLCTGSALKCSVAKILPKTKLEFLKKAQKYIAAEEASTMGHQEREVEHHNGPPKKKRKGGDNPHPNNNNGNDNKKPPASALAYKEQTPLNSTCAQKLMQIGEEKYVKWPEKLKRNPRRGNSKKYCKYHRSTRHDTEDCYDLKNEIVSLILCGHLK</sequence>
<dbReference type="PANTHER" id="PTHR33223:SF10">
    <property type="entry name" value="AMINOTRANSFERASE-LIKE PLANT MOBILE DOMAIN-CONTAINING PROTEIN"/>
    <property type="match status" value="1"/>
</dbReference>
<dbReference type="OMA" id="ASTMGHQ"/>
<feature type="region of interest" description="Disordered" evidence="1">
    <location>
        <begin position="74"/>
        <end position="117"/>
    </location>
</feature>
<dbReference type="PANTHER" id="PTHR33223">
    <property type="entry name" value="CCHC-TYPE DOMAIN-CONTAINING PROTEIN"/>
    <property type="match status" value="1"/>
</dbReference>
<dbReference type="Proteomes" id="UP000189703">
    <property type="component" value="Unplaced"/>
</dbReference>
<reference evidence="3" key="1">
    <citation type="submission" date="2025-08" db="UniProtKB">
        <authorList>
            <consortium name="RefSeq"/>
        </authorList>
    </citation>
    <scope>IDENTIFICATION</scope>
</reference>
<feature type="compositionally biased region" description="Low complexity" evidence="1">
    <location>
        <begin position="101"/>
        <end position="110"/>
    </location>
</feature>
<gene>
    <name evidence="3" type="primary">LOC104590504</name>
</gene>
<accession>A0A1U7ZIG3</accession>
<evidence type="ECO:0000313" key="3">
    <source>
        <dbReference type="RefSeq" id="XP_010247497.1"/>
    </source>
</evidence>
<dbReference type="OrthoDB" id="1740536at2759"/>
<organism evidence="2 3">
    <name type="scientific">Nelumbo nucifera</name>
    <name type="common">Sacred lotus</name>
    <dbReference type="NCBI Taxonomy" id="4432"/>
    <lineage>
        <taxon>Eukaryota</taxon>
        <taxon>Viridiplantae</taxon>
        <taxon>Streptophyta</taxon>
        <taxon>Embryophyta</taxon>
        <taxon>Tracheophyta</taxon>
        <taxon>Spermatophyta</taxon>
        <taxon>Magnoliopsida</taxon>
        <taxon>Proteales</taxon>
        <taxon>Nelumbonaceae</taxon>
        <taxon>Nelumbo</taxon>
    </lineage>
</organism>
<protein>
    <submittedName>
        <fullName evidence="3">Uncharacterized protein LOC104590504</fullName>
    </submittedName>
</protein>
<name>A0A1U7ZIG3_NELNU</name>
<evidence type="ECO:0000256" key="1">
    <source>
        <dbReference type="SAM" id="MobiDB-lite"/>
    </source>
</evidence>
<keyword evidence="2" id="KW-1185">Reference proteome</keyword>
<evidence type="ECO:0000313" key="2">
    <source>
        <dbReference type="Proteomes" id="UP000189703"/>
    </source>
</evidence>
<proteinExistence type="predicted"/>
<dbReference type="InParanoid" id="A0A1U7ZIG3"/>
<dbReference type="RefSeq" id="XP_010247497.1">
    <property type="nucleotide sequence ID" value="XM_010249195.1"/>
</dbReference>
<dbReference type="GeneID" id="104590504"/>
<feature type="compositionally biased region" description="Basic and acidic residues" evidence="1">
    <location>
        <begin position="80"/>
        <end position="89"/>
    </location>
</feature>